<evidence type="ECO:0000313" key="3">
    <source>
        <dbReference type="Proteomes" id="UP001500751"/>
    </source>
</evidence>
<feature type="region of interest" description="Disordered" evidence="1">
    <location>
        <begin position="1"/>
        <end position="20"/>
    </location>
</feature>
<sequence length="70" mass="7682">MRPDKSDGAPASPTTFTTGRPLLTFPELGLRFRSFRRFGGRSQSRRSGGVKARISRGTSLKGRLDTAWAV</sequence>
<organism evidence="2 3">
    <name type="scientific">Catenulispora yoronensis</name>
    <dbReference type="NCBI Taxonomy" id="450799"/>
    <lineage>
        <taxon>Bacteria</taxon>
        <taxon>Bacillati</taxon>
        <taxon>Actinomycetota</taxon>
        <taxon>Actinomycetes</taxon>
        <taxon>Catenulisporales</taxon>
        <taxon>Catenulisporaceae</taxon>
        <taxon>Catenulispora</taxon>
    </lineage>
</organism>
<keyword evidence="3" id="KW-1185">Reference proteome</keyword>
<reference evidence="3" key="1">
    <citation type="journal article" date="2019" name="Int. J. Syst. Evol. Microbiol.">
        <title>The Global Catalogue of Microorganisms (GCM) 10K type strain sequencing project: providing services to taxonomists for standard genome sequencing and annotation.</title>
        <authorList>
            <consortium name="The Broad Institute Genomics Platform"/>
            <consortium name="The Broad Institute Genome Sequencing Center for Infectious Disease"/>
            <person name="Wu L."/>
            <person name="Ma J."/>
        </authorList>
    </citation>
    <scope>NUCLEOTIDE SEQUENCE [LARGE SCALE GENOMIC DNA]</scope>
    <source>
        <strain evidence="3">JCM 16014</strain>
    </source>
</reference>
<accession>A0ABP5H481</accession>
<dbReference type="Proteomes" id="UP001500751">
    <property type="component" value="Unassembled WGS sequence"/>
</dbReference>
<evidence type="ECO:0000256" key="1">
    <source>
        <dbReference type="SAM" id="MobiDB-lite"/>
    </source>
</evidence>
<name>A0ABP5H481_9ACTN</name>
<evidence type="ECO:0008006" key="4">
    <source>
        <dbReference type="Google" id="ProtNLM"/>
    </source>
</evidence>
<proteinExistence type="predicted"/>
<gene>
    <name evidence="2" type="ORF">GCM10009839_90020</name>
</gene>
<comment type="caution">
    <text evidence="2">The sequence shown here is derived from an EMBL/GenBank/DDBJ whole genome shotgun (WGS) entry which is preliminary data.</text>
</comment>
<protein>
    <recommendedName>
        <fullName evidence="4">DUF4236 domain-containing protein</fullName>
    </recommendedName>
</protein>
<dbReference type="EMBL" id="BAAAQN010000097">
    <property type="protein sequence ID" value="GAA2064533.1"/>
    <property type="molecule type" value="Genomic_DNA"/>
</dbReference>
<evidence type="ECO:0000313" key="2">
    <source>
        <dbReference type="EMBL" id="GAA2064533.1"/>
    </source>
</evidence>